<evidence type="ECO:0000259" key="8">
    <source>
        <dbReference type="PROSITE" id="PS00651"/>
    </source>
</evidence>
<dbReference type="InterPro" id="IPR000244">
    <property type="entry name" value="Ribosomal_bL9"/>
</dbReference>
<dbReference type="InterPro" id="IPR036935">
    <property type="entry name" value="Ribosomal_bL9_N_sf"/>
</dbReference>
<dbReference type="EMBL" id="JELY01000394">
    <property type="protein sequence ID" value="KYF59556.1"/>
    <property type="molecule type" value="Genomic_DNA"/>
</dbReference>
<dbReference type="GO" id="GO:0005840">
    <property type="term" value="C:ribosome"/>
    <property type="evidence" value="ECO:0007669"/>
    <property type="project" value="UniProtKB-KW"/>
</dbReference>
<name>A0A150PVP4_SORCE</name>
<evidence type="ECO:0000256" key="2">
    <source>
        <dbReference type="ARBA" id="ARBA00022730"/>
    </source>
</evidence>
<accession>A0A150PVP4</accession>
<dbReference type="GO" id="GO:0006412">
    <property type="term" value="P:translation"/>
    <property type="evidence" value="ECO:0007669"/>
    <property type="project" value="UniProtKB-UniRule"/>
</dbReference>
<evidence type="ECO:0000256" key="3">
    <source>
        <dbReference type="ARBA" id="ARBA00022884"/>
    </source>
</evidence>
<dbReference type="SUPFAM" id="SSF55653">
    <property type="entry name" value="Ribosomal protein L9 C-domain"/>
    <property type="match status" value="1"/>
</dbReference>
<dbReference type="InterPro" id="IPR020069">
    <property type="entry name" value="Ribosomal_bL9_C"/>
</dbReference>
<dbReference type="GO" id="GO:1990904">
    <property type="term" value="C:ribonucleoprotein complex"/>
    <property type="evidence" value="ECO:0007669"/>
    <property type="project" value="UniProtKB-KW"/>
</dbReference>
<dbReference type="Pfam" id="PF01281">
    <property type="entry name" value="Ribosomal_L9_N"/>
    <property type="match status" value="1"/>
</dbReference>
<gene>
    <name evidence="7" type="primary">rplI</name>
    <name evidence="9" type="ORF">BE08_07085</name>
</gene>
<reference evidence="9 10" key="1">
    <citation type="submission" date="2014-02" db="EMBL/GenBank/DDBJ databases">
        <title>The small core and large imbalanced accessory genome model reveals a collaborative survival strategy of Sorangium cellulosum strains in nature.</title>
        <authorList>
            <person name="Han K."/>
            <person name="Peng R."/>
            <person name="Blom J."/>
            <person name="Li Y.-Z."/>
        </authorList>
    </citation>
    <scope>NUCLEOTIDE SEQUENCE [LARGE SCALE GENOMIC DNA]</scope>
    <source>
        <strain evidence="9 10">So0157-25</strain>
    </source>
</reference>
<keyword evidence="3 7" id="KW-0694">RNA-binding</keyword>
<comment type="similarity">
    <text evidence="1 7">Belongs to the bacterial ribosomal protein bL9 family.</text>
</comment>
<dbReference type="HAMAP" id="MF_00503">
    <property type="entry name" value="Ribosomal_bL9"/>
    <property type="match status" value="1"/>
</dbReference>
<proteinExistence type="inferred from homology"/>
<dbReference type="SUPFAM" id="SSF55658">
    <property type="entry name" value="L9 N-domain-like"/>
    <property type="match status" value="1"/>
</dbReference>
<dbReference type="AlphaFoldDB" id="A0A150PVP4"/>
<evidence type="ECO:0000256" key="6">
    <source>
        <dbReference type="ARBA" id="ARBA00035292"/>
    </source>
</evidence>
<evidence type="ECO:0000256" key="1">
    <source>
        <dbReference type="ARBA" id="ARBA00010605"/>
    </source>
</evidence>
<keyword evidence="5 7" id="KW-0687">Ribonucleoprotein</keyword>
<dbReference type="Gene3D" id="3.10.430.100">
    <property type="entry name" value="Ribosomal protein L9, C-terminal domain"/>
    <property type="match status" value="1"/>
</dbReference>
<keyword evidence="2 7" id="KW-0699">rRNA-binding</keyword>
<comment type="caution">
    <text evidence="9">The sequence shown here is derived from an EMBL/GenBank/DDBJ whole genome shotgun (WGS) entry which is preliminary data.</text>
</comment>
<dbReference type="InterPro" id="IPR020070">
    <property type="entry name" value="Ribosomal_bL9_N"/>
</dbReference>
<evidence type="ECO:0000256" key="4">
    <source>
        <dbReference type="ARBA" id="ARBA00022980"/>
    </source>
</evidence>
<keyword evidence="4 7" id="KW-0689">Ribosomal protein</keyword>
<evidence type="ECO:0000256" key="7">
    <source>
        <dbReference type="HAMAP-Rule" id="MF_00503"/>
    </source>
</evidence>
<sequence>MATHIHVVLTEDLHNVGKSGELVKVRPGFARNYLIPRGLAVGATAENVSRIEHEKRVAEARAAKTRSEAEQLAGKLGQVKLTISRPVGEGDKLYGSVTARDIEEALAAQGFSVDRRRIETDTIKSLGAHTVTIRLAPSITASVEVTVSAK</sequence>
<dbReference type="Proteomes" id="UP000075420">
    <property type="component" value="Unassembled WGS sequence"/>
</dbReference>
<feature type="domain" description="Ribosomal protein L9" evidence="8">
    <location>
        <begin position="17"/>
        <end position="44"/>
    </location>
</feature>
<dbReference type="InterPro" id="IPR036791">
    <property type="entry name" value="Ribosomal_bL9_C_sf"/>
</dbReference>
<dbReference type="InterPro" id="IPR020594">
    <property type="entry name" value="Ribosomal_bL9_bac/chp"/>
</dbReference>
<protein>
    <recommendedName>
        <fullName evidence="6 7">Large ribosomal subunit protein bL9</fullName>
    </recommendedName>
</protein>
<dbReference type="GO" id="GO:0019843">
    <property type="term" value="F:rRNA binding"/>
    <property type="evidence" value="ECO:0007669"/>
    <property type="project" value="UniProtKB-UniRule"/>
</dbReference>
<evidence type="ECO:0000313" key="9">
    <source>
        <dbReference type="EMBL" id="KYF59556.1"/>
    </source>
</evidence>
<dbReference type="InterPro" id="IPR009027">
    <property type="entry name" value="Ribosomal_bL9/RNase_H1_N"/>
</dbReference>
<evidence type="ECO:0000313" key="10">
    <source>
        <dbReference type="Proteomes" id="UP000075420"/>
    </source>
</evidence>
<evidence type="ECO:0000256" key="5">
    <source>
        <dbReference type="ARBA" id="ARBA00023274"/>
    </source>
</evidence>
<organism evidence="9 10">
    <name type="scientific">Sorangium cellulosum</name>
    <name type="common">Polyangium cellulosum</name>
    <dbReference type="NCBI Taxonomy" id="56"/>
    <lineage>
        <taxon>Bacteria</taxon>
        <taxon>Pseudomonadati</taxon>
        <taxon>Myxococcota</taxon>
        <taxon>Polyangia</taxon>
        <taxon>Polyangiales</taxon>
        <taxon>Polyangiaceae</taxon>
        <taxon>Sorangium</taxon>
    </lineage>
</organism>
<comment type="function">
    <text evidence="7">Binds to the 23S rRNA.</text>
</comment>
<dbReference type="PROSITE" id="PS00651">
    <property type="entry name" value="RIBOSOMAL_L9"/>
    <property type="match status" value="1"/>
</dbReference>
<dbReference type="GO" id="GO:0003735">
    <property type="term" value="F:structural constituent of ribosome"/>
    <property type="evidence" value="ECO:0007669"/>
    <property type="project" value="InterPro"/>
</dbReference>
<dbReference type="PANTHER" id="PTHR21368">
    <property type="entry name" value="50S RIBOSOMAL PROTEIN L9"/>
    <property type="match status" value="1"/>
</dbReference>
<dbReference type="NCBIfam" id="TIGR00158">
    <property type="entry name" value="L9"/>
    <property type="match status" value="1"/>
</dbReference>
<dbReference type="Gene3D" id="3.40.5.10">
    <property type="entry name" value="Ribosomal protein L9, N-terminal domain"/>
    <property type="match status" value="1"/>
</dbReference>
<dbReference type="Pfam" id="PF03948">
    <property type="entry name" value="Ribosomal_L9_C"/>
    <property type="match status" value="1"/>
</dbReference>